<dbReference type="PROSITE" id="PS50005">
    <property type="entry name" value="TPR"/>
    <property type="match status" value="1"/>
</dbReference>
<keyword evidence="6" id="KW-1185">Reference proteome</keyword>
<reference evidence="5" key="1">
    <citation type="submission" date="2022-01" db="EMBL/GenBank/DDBJ databases">
        <title>Genome Sequence Resource for Two Populations of Ditylenchus destructor, the Migratory Endoparasitic Phytonematode.</title>
        <authorList>
            <person name="Zhang H."/>
            <person name="Lin R."/>
            <person name="Xie B."/>
        </authorList>
    </citation>
    <scope>NUCLEOTIDE SEQUENCE</scope>
    <source>
        <strain evidence="5">BazhouSP</strain>
    </source>
</reference>
<dbReference type="SMART" id="SM00028">
    <property type="entry name" value="TPR"/>
    <property type="match status" value="3"/>
</dbReference>
<dbReference type="PANTHER" id="PTHR21405">
    <property type="entry name" value="CDNA SEQUENCE BC021608"/>
    <property type="match status" value="1"/>
</dbReference>
<dbReference type="Gene3D" id="1.25.40.10">
    <property type="entry name" value="Tetratricopeptide repeat domain"/>
    <property type="match status" value="1"/>
</dbReference>
<dbReference type="PANTHER" id="PTHR21405:SF0">
    <property type="entry name" value="TETRATRICOPEPTIDE REPEAT PROTEIN 36"/>
    <property type="match status" value="1"/>
</dbReference>
<evidence type="ECO:0000313" key="5">
    <source>
        <dbReference type="EMBL" id="KAI1728454.1"/>
    </source>
</evidence>
<gene>
    <name evidence="5" type="ORF">DdX_00637</name>
</gene>
<dbReference type="Proteomes" id="UP001201812">
    <property type="component" value="Unassembled WGS sequence"/>
</dbReference>
<keyword evidence="2" id="KW-0677">Repeat</keyword>
<comment type="similarity">
    <text evidence="1">Belongs to the TTC36 family.</text>
</comment>
<dbReference type="GO" id="GO:0006570">
    <property type="term" value="P:tyrosine metabolic process"/>
    <property type="evidence" value="ECO:0007669"/>
    <property type="project" value="TreeGrafter"/>
</dbReference>
<protein>
    <submittedName>
        <fullName evidence="5">TPR repeat domain-containing protein</fullName>
    </submittedName>
</protein>
<dbReference type="EMBL" id="JAKKPZ010000001">
    <property type="protein sequence ID" value="KAI1728454.1"/>
    <property type="molecule type" value="Genomic_DNA"/>
</dbReference>
<dbReference type="FunFam" id="1.25.40.10:FF:000213">
    <property type="entry name" value="Tetratricopeptide repeat domain 36"/>
    <property type="match status" value="1"/>
</dbReference>
<accession>A0AAD4NKX4</accession>
<proteinExistence type="inferred from homology"/>
<dbReference type="PROSITE" id="PS51147">
    <property type="entry name" value="PFTA"/>
    <property type="match status" value="1"/>
</dbReference>
<dbReference type="InterPro" id="IPR019734">
    <property type="entry name" value="TPR_rpt"/>
</dbReference>
<dbReference type="Pfam" id="PF13414">
    <property type="entry name" value="TPR_11"/>
    <property type="match status" value="1"/>
</dbReference>
<organism evidence="5 6">
    <name type="scientific">Ditylenchus destructor</name>
    <dbReference type="NCBI Taxonomy" id="166010"/>
    <lineage>
        <taxon>Eukaryota</taxon>
        <taxon>Metazoa</taxon>
        <taxon>Ecdysozoa</taxon>
        <taxon>Nematoda</taxon>
        <taxon>Chromadorea</taxon>
        <taxon>Rhabditida</taxon>
        <taxon>Tylenchina</taxon>
        <taxon>Tylenchomorpha</taxon>
        <taxon>Sphaerularioidea</taxon>
        <taxon>Anguinidae</taxon>
        <taxon>Anguininae</taxon>
        <taxon>Ditylenchus</taxon>
    </lineage>
</organism>
<dbReference type="SUPFAM" id="SSF48452">
    <property type="entry name" value="TPR-like"/>
    <property type="match status" value="1"/>
</dbReference>
<keyword evidence="3 4" id="KW-0802">TPR repeat</keyword>
<evidence type="ECO:0000256" key="3">
    <source>
        <dbReference type="ARBA" id="ARBA00022803"/>
    </source>
</evidence>
<evidence type="ECO:0000256" key="4">
    <source>
        <dbReference type="PROSITE-ProRule" id="PRU00339"/>
    </source>
</evidence>
<feature type="repeat" description="TPR" evidence="4">
    <location>
        <begin position="44"/>
        <end position="77"/>
    </location>
</feature>
<dbReference type="InterPro" id="IPR038906">
    <property type="entry name" value="TTC36"/>
</dbReference>
<sequence length="187" mass="20621">MSTIRDKAVLNLILNPVMPTQDWDQTSETNTDSNLSHLPNYEESEQIQMEGIKLAESGNFEEALKKFDEAIRLCPENPSPYNNRAQVLRLQENADIEGAITDLNRAIELSGSKGKSAAQAFSQRALIHQLRGDNDSAKDDYESAAALGSTFAKTQLVALNPYAAMCNAMLADVFAKTQRGEPTEKKE</sequence>
<comment type="caution">
    <text evidence="5">The sequence shown here is derived from an EMBL/GenBank/DDBJ whole genome shotgun (WGS) entry which is preliminary data.</text>
</comment>
<dbReference type="InterPro" id="IPR011990">
    <property type="entry name" value="TPR-like_helical_dom_sf"/>
</dbReference>
<dbReference type="InterPro" id="IPR002088">
    <property type="entry name" value="Prenyl_trans_a"/>
</dbReference>
<dbReference type="AlphaFoldDB" id="A0AAD4NKX4"/>
<evidence type="ECO:0000256" key="1">
    <source>
        <dbReference type="ARBA" id="ARBA00006995"/>
    </source>
</evidence>
<dbReference type="GO" id="GO:0008318">
    <property type="term" value="F:protein prenyltransferase activity"/>
    <property type="evidence" value="ECO:0007669"/>
    <property type="project" value="InterPro"/>
</dbReference>
<name>A0AAD4NKX4_9BILA</name>
<evidence type="ECO:0000313" key="6">
    <source>
        <dbReference type="Proteomes" id="UP001201812"/>
    </source>
</evidence>
<evidence type="ECO:0000256" key="2">
    <source>
        <dbReference type="ARBA" id="ARBA00022737"/>
    </source>
</evidence>